<evidence type="ECO:0000256" key="1">
    <source>
        <dbReference type="PROSITE-ProRule" id="PRU00339"/>
    </source>
</evidence>
<evidence type="ECO:0000313" key="4">
    <source>
        <dbReference type="EMBL" id="WPU63785.1"/>
    </source>
</evidence>
<dbReference type="Proteomes" id="UP001324634">
    <property type="component" value="Chromosome"/>
</dbReference>
<keyword evidence="5" id="KW-1185">Reference proteome</keyword>
<feature type="domain" description="Ancillary SecYEG translocon subunit/Cell division coordinator CpoB TPR" evidence="3">
    <location>
        <begin position="25"/>
        <end position="220"/>
    </location>
</feature>
<dbReference type="SUPFAM" id="SSF81901">
    <property type="entry name" value="HCP-like"/>
    <property type="match status" value="1"/>
</dbReference>
<dbReference type="InterPro" id="IPR011990">
    <property type="entry name" value="TPR-like_helical_dom_sf"/>
</dbReference>
<feature type="repeat" description="TPR" evidence="1">
    <location>
        <begin position="173"/>
        <end position="206"/>
    </location>
</feature>
<evidence type="ECO:0000313" key="5">
    <source>
        <dbReference type="Proteomes" id="UP001324634"/>
    </source>
</evidence>
<gene>
    <name evidence="4" type="ORF">SOO65_13910</name>
</gene>
<accession>A0AAX4HKU6</accession>
<dbReference type="Pfam" id="PF09976">
    <property type="entry name" value="TPR_21"/>
    <property type="match status" value="1"/>
</dbReference>
<feature type="transmembrane region" description="Helical" evidence="2">
    <location>
        <begin position="29"/>
        <end position="47"/>
    </location>
</feature>
<dbReference type="EMBL" id="CP139487">
    <property type="protein sequence ID" value="WPU63785.1"/>
    <property type="molecule type" value="Genomic_DNA"/>
</dbReference>
<keyword evidence="2" id="KW-0472">Membrane</keyword>
<evidence type="ECO:0000256" key="2">
    <source>
        <dbReference type="SAM" id="Phobius"/>
    </source>
</evidence>
<reference evidence="4 5" key="1">
    <citation type="submission" date="2023-11" db="EMBL/GenBank/DDBJ databases">
        <title>Peredibacter starrii A3.12.</title>
        <authorList>
            <person name="Mitchell R.J."/>
        </authorList>
    </citation>
    <scope>NUCLEOTIDE SEQUENCE [LARGE SCALE GENOMIC DNA]</scope>
    <source>
        <strain evidence="4 5">A3.12</strain>
    </source>
</reference>
<dbReference type="AlphaFoldDB" id="A0AAX4HKU6"/>
<evidence type="ECO:0000259" key="3">
    <source>
        <dbReference type="Pfam" id="PF09976"/>
    </source>
</evidence>
<dbReference type="Gene3D" id="1.25.40.10">
    <property type="entry name" value="Tetratricopeptide repeat domain"/>
    <property type="match status" value="1"/>
</dbReference>
<dbReference type="RefSeq" id="WP_321391178.1">
    <property type="nucleotide sequence ID" value="NZ_CP139487.1"/>
</dbReference>
<name>A0AAX4HKU6_9BACT</name>
<dbReference type="PROSITE" id="PS50005">
    <property type="entry name" value="TPR"/>
    <property type="match status" value="1"/>
</dbReference>
<organism evidence="4 5">
    <name type="scientific">Peredibacter starrii</name>
    <dbReference type="NCBI Taxonomy" id="28202"/>
    <lineage>
        <taxon>Bacteria</taxon>
        <taxon>Pseudomonadati</taxon>
        <taxon>Bdellovibrionota</taxon>
        <taxon>Bacteriovoracia</taxon>
        <taxon>Bacteriovoracales</taxon>
        <taxon>Bacteriovoracaceae</taxon>
        <taxon>Peredibacter</taxon>
    </lineage>
</organism>
<keyword evidence="1" id="KW-0802">TPR repeat</keyword>
<sequence>MSDATQTQTLEQTLNKTDLGHTLYENRKLFFGLVIAILVGVSGFLAWKKSHHHSALENSVKVFEFQNGVWADVKANKTGVPELVKAFEGLDEEIRTAPVMLPVVLEMSKYLYEKGNYAEAESILSKSGTSGNPVASFFLSMQRSVVLEKLGKLDEAIAVLEPLAQAKEAMMPAKVSLELGRLYLAKGEKAKAQTQFDYVINTFPNDEQAKLAKLYLSQLAQ</sequence>
<keyword evidence="2" id="KW-0812">Transmembrane</keyword>
<dbReference type="InterPro" id="IPR019734">
    <property type="entry name" value="TPR_rpt"/>
</dbReference>
<dbReference type="InterPro" id="IPR018704">
    <property type="entry name" value="SecYEG/CpoB_TPR"/>
</dbReference>
<proteinExistence type="predicted"/>
<dbReference type="KEGG" id="psti:SOO65_13910"/>
<keyword evidence="2" id="KW-1133">Transmembrane helix</keyword>
<protein>
    <submittedName>
        <fullName evidence="4">Tetratricopeptide repeat protein</fullName>
    </submittedName>
</protein>